<protein>
    <submittedName>
        <fullName evidence="2">Uncharacterized protein</fullName>
    </submittedName>
</protein>
<dbReference type="EMBL" id="CAJNIZ010033998">
    <property type="protein sequence ID" value="CAE7549641.1"/>
    <property type="molecule type" value="Genomic_DNA"/>
</dbReference>
<feature type="compositionally biased region" description="Low complexity" evidence="1">
    <location>
        <begin position="301"/>
        <end position="316"/>
    </location>
</feature>
<comment type="caution">
    <text evidence="2">The sequence shown here is derived from an EMBL/GenBank/DDBJ whole genome shotgun (WGS) entry which is preliminary data.</text>
</comment>
<proteinExistence type="predicted"/>
<organism evidence="2 3">
    <name type="scientific">Symbiodinium pilosum</name>
    <name type="common">Dinoflagellate</name>
    <dbReference type="NCBI Taxonomy" id="2952"/>
    <lineage>
        <taxon>Eukaryota</taxon>
        <taxon>Sar</taxon>
        <taxon>Alveolata</taxon>
        <taxon>Dinophyceae</taxon>
        <taxon>Suessiales</taxon>
        <taxon>Symbiodiniaceae</taxon>
        <taxon>Symbiodinium</taxon>
    </lineage>
</organism>
<accession>A0A812U2U1</accession>
<evidence type="ECO:0000313" key="3">
    <source>
        <dbReference type="Proteomes" id="UP000649617"/>
    </source>
</evidence>
<sequence length="375" mass="41799">VFNSFPPDYNRSVLWFRWLAHDAFTKYGSIVPPKATSDKIKTFTMHSPRVTMLDAAVHQGRTPQEIGLQANWKDPGPMVLKYTRNRSTIPAVMMQQLVADLKDAFAPKCVSKDDLVDEGDDDLLPIAEFFLKIPDGSASSYEYKYHCSSKTDYQIVACGRLSADECVHVGHLLPDPGLLCKHCAKARALCLIVLCSLLGTLEMVDKTSYTGVVPDLAVRQIFGRQKLPENLCLLMADSSLLSIERIAMLGDTISQAKTTLKAIVNDDAKFGADNAARELSLTLLAAVWKASAALQDHTAKTTPTPSSGRRSSLRTTYMREPHRKFVEQIYRDYMVHGSVSYYEVAEMRTRSDRLVQTTGFSKTSEDLLKVVQHDN</sequence>
<reference evidence="2" key="1">
    <citation type="submission" date="2021-02" db="EMBL/GenBank/DDBJ databases">
        <authorList>
            <person name="Dougan E. K."/>
            <person name="Rhodes N."/>
            <person name="Thang M."/>
            <person name="Chan C."/>
        </authorList>
    </citation>
    <scope>NUCLEOTIDE SEQUENCE</scope>
</reference>
<dbReference type="Proteomes" id="UP000649617">
    <property type="component" value="Unassembled WGS sequence"/>
</dbReference>
<feature type="non-terminal residue" evidence="2">
    <location>
        <position position="1"/>
    </location>
</feature>
<name>A0A812U2U1_SYMPI</name>
<dbReference type="AlphaFoldDB" id="A0A812U2U1"/>
<gene>
    <name evidence="2" type="ORF">SPIL2461_LOCUS14599</name>
</gene>
<evidence type="ECO:0000256" key="1">
    <source>
        <dbReference type="SAM" id="MobiDB-lite"/>
    </source>
</evidence>
<evidence type="ECO:0000313" key="2">
    <source>
        <dbReference type="EMBL" id="CAE7549641.1"/>
    </source>
</evidence>
<feature type="region of interest" description="Disordered" evidence="1">
    <location>
        <begin position="297"/>
        <end position="316"/>
    </location>
</feature>
<keyword evidence="3" id="KW-1185">Reference proteome</keyword>